<evidence type="ECO:0000313" key="2">
    <source>
        <dbReference type="Proteomes" id="UP001146067"/>
    </source>
</evidence>
<reference evidence="1" key="1">
    <citation type="submission" date="2022-12" db="EMBL/GenBank/DDBJ databases">
        <title>Gycomyces niveus sp.nov.,a novel actinomycete isolated from soil in Shouguan.</title>
        <authorList>
            <person name="Yang X."/>
        </authorList>
    </citation>
    <scope>NUCLEOTIDE SEQUENCE</scope>
    <source>
        <strain evidence="1">NEAU-A15</strain>
    </source>
</reference>
<protein>
    <submittedName>
        <fullName evidence="1">Uncharacterized protein</fullName>
    </submittedName>
</protein>
<comment type="caution">
    <text evidence="1">The sequence shown here is derived from an EMBL/GenBank/DDBJ whole genome shotgun (WGS) entry which is preliminary data.</text>
</comment>
<gene>
    <name evidence="1" type="ORF">O1R50_18795</name>
</gene>
<dbReference type="EMBL" id="JAPZVP010000016">
    <property type="protein sequence ID" value="MDA1361683.1"/>
    <property type="molecule type" value="Genomic_DNA"/>
</dbReference>
<dbReference type="AlphaFoldDB" id="A0A9X3PA91"/>
<sequence>MKEAQSSGWRIDLELAERIRWCRDHLDPRDRLSWGHEVGDPREGGTLRWYPSELKSLGGLFDGLRTDLLEFYSYDRQVKGHREADPPTEVSLGLIAFSYIVSVEVGSLEVSIWDATDLETPEMWDEDEEPEPVCTVQGPTRFFDRYIFGAGYPELIDDILAVSPDPVERDGWRELLSRIC</sequence>
<proteinExistence type="predicted"/>
<organism evidence="1 2">
    <name type="scientific">Glycomyces luteolus</name>
    <dbReference type="NCBI Taxonomy" id="2670330"/>
    <lineage>
        <taxon>Bacteria</taxon>
        <taxon>Bacillati</taxon>
        <taxon>Actinomycetota</taxon>
        <taxon>Actinomycetes</taxon>
        <taxon>Glycomycetales</taxon>
        <taxon>Glycomycetaceae</taxon>
        <taxon>Glycomyces</taxon>
    </lineage>
</organism>
<evidence type="ECO:0000313" key="1">
    <source>
        <dbReference type="EMBL" id="MDA1361683.1"/>
    </source>
</evidence>
<keyword evidence="2" id="KW-1185">Reference proteome</keyword>
<name>A0A9X3PA91_9ACTN</name>
<dbReference type="RefSeq" id="WP_270111709.1">
    <property type="nucleotide sequence ID" value="NZ_JAPZVP010000016.1"/>
</dbReference>
<accession>A0A9X3PA91</accession>
<dbReference type="Proteomes" id="UP001146067">
    <property type="component" value="Unassembled WGS sequence"/>
</dbReference>